<dbReference type="Proteomes" id="UP000680865">
    <property type="component" value="Unassembled WGS sequence"/>
</dbReference>
<keyword evidence="2" id="KW-1185">Reference proteome</keyword>
<dbReference type="AlphaFoldDB" id="A0A919SIN0"/>
<accession>A0A919SIN0</accession>
<organism evidence="1 2">
    <name type="scientific">Winogradskya consettensis</name>
    <dbReference type="NCBI Taxonomy" id="113560"/>
    <lineage>
        <taxon>Bacteria</taxon>
        <taxon>Bacillati</taxon>
        <taxon>Actinomycetota</taxon>
        <taxon>Actinomycetes</taxon>
        <taxon>Micromonosporales</taxon>
        <taxon>Micromonosporaceae</taxon>
        <taxon>Winogradskya</taxon>
    </lineage>
</organism>
<name>A0A919SIN0_9ACTN</name>
<evidence type="ECO:0000313" key="2">
    <source>
        <dbReference type="Proteomes" id="UP000680865"/>
    </source>
</evidence>
<protein>
    <recommendedName>
        <fullName evidence="3">XRE family transcriptional regulator</fullName>
    </recommendedName>
</protein>
<evidence type="ECO:0008006" key="3">
    <source>
        <dbReference type="Google" id="ProtNLM"/>
    </source>
</evidence>
<dbReference type="EMBL" id="BOQP01000012">
    <property type="protein sequence ID" value="GIM72212.1"/>
    <property type="molecule type" value="Genomic_DNA"/>
</dbReference>
<comment type="caution">
    <text evidence="1">The sequence shown here is derived from an EMBL/GenBank/DDBJ whole genome shotgun (WGS) entry which is preliminary data.</text>
</comment>
<gene>
    <name evidence="1" type="ORF">Aco04nite_29130</name>
</gene>
<proteinExistence type="predicted"/>
<reference evidence="1" key="1">
    <citation type="submission" date="2021-03" db="EMBL/GenBank/DDBJ databases">
        <title>Whole genome shotgun sequence of Actinoplanes consettensis NBRC 14913.</title>
        <authorList>
            <person name="Komaki H."/>
            <person name="Tamura T."/>
        </authorList>
    </citation>
    <scope>NUCLEOTIDE SEQUENCE</scope>
    <source>
        <strain evidence="1">NBRC 14913</strain>
    </source>
</reference>
<sequence>MHLVAALASRCRDRIDDSREWLTEAAVLARRTGETNTMGMFFGPTNVDIWRMSIEVDDGDPGLVVEIAQRTDAAKIPAGVRQVFYYADTARALARIGGRDREAIRYLLTAERIAPQHVRTAAELIEPIRVLLDRSRRQAGGSELRGLSERMQTS</sequence>
<evidence type="ECO:0000313" key="1">
    <source>
        <dbReference type="EMBL" id="GIM72212.1"/>
    </source>
</evidence>